<evidence type="ECO:0000313" key="1">
    <source>
        <dbReference type="EMBL" id="SHE44755.1"/>
    </source>
</evidence>
<sequence length="36" mass="4035">MKLKTMGEELIMMEMQAGNGVGECMQEKVNDAVEMK</sequence>
<dbReference type="EMBL" id="FQUT01000001">
    <property type="protein sequence ID" value="SHE44755.1"/>
    <property type="molecule type" value="Genomic_DNA"/>
</dbReference>
<dbReference type="Proteomes" id="UP000184518">
    <property type="component" value="Unassembled WGS sequence"/>
</dbReference>
<organism evidence="1 2">
    <name type="scientific">Chryseobacterium arachidis</name>
    <dbReference type="NCBI Taxonomy" id="1416778"/>
    <lineage>
        <taxon>Bacteria</taxon>
        <taxon>Pseudomonadati</taxon>
        <taxon>Bacteroidota</taxon>
        <taxon>Flavobacteriia</taxon>
        <taxon>Flavobacteriales</taxon>
        <taxon>Weeksellaceae</taxon>
        <taxon>Chryseobacterium group</taxon>
        <taxon>Chryseobacterium</taxon>
    </lineage>
</organism>
<proteinExistence type="predicted"/>
<dbReference type="STRING" id="1416778.SAMN05443633_101256"/>
<evidence type="ECO:0000313" key="2">
    <source>
        <dbReference type="Proteomes" id="UP000184518"/>
    </source>
</evidence>
<dbReference type="AlphaFoldDB" id="A0A1M4TK36"/>
<gene>
    <name evidence="1" type="ORF">SAMN05443633_101256</name>
</gene>
<accession>A0A1M4TK36</accession>
<name>A0A1M4TK36_9FLAO</name>
<protein>
    <submittedName>
        <fullName evidence="1">Uncharacterized protein</fullName>
    </submittedName>
</protein>
<reference evidence="2" key="1">
    <citation type="submission" date="2016-11" db="EMBL/GenBank/DDBJ databases">
        <authorList>
            <person name="Varghese N."/>
            <person name="Submissions S."/>
        </authorList>
    </citation>
    <scope>NUCLEOTIDE SEQUENCE [LARGE SCALE GENOMIC DNA]</scope>
    <source>
        <strain evidence="2">DSM 27619</strain>
    </source>
</reference>
<keyword evidence="2" id="KW-1185">Reference proteome</keyword>